<reference evidence="2 3" key="2">
    <citation type="submission" date="2019-09" db="EMBL/GenBank/DDBJ databases">
        <title>Mesorhizobium sp. MaA-C15 isolated from Microcystis aeruginosa.</title>
        <authorList>
            <person name="Jeong S.E."/>
            <person name="Jin H.M."/>
            <person name="Jeon C.O."/>
        </authorList>
    </citation>
    <scope>NUCLEOTIDE SEQUENCE [LARGE SCALE GENOMIC DNA]</scope>
    <source>
        <strain evidence="2 3">MaA-C15</strain>
    </source>
</reference>
<keyword evidence="3" id="KW-1185">Reference proteome</keyword>
<sequence length="107" mass="11855">MFSFNYLSLAAAALLVPSVSHAEDLVFSFENQTSYAIVELYASPSTTAEWEEDILGRDILEAGEAARVTIADGRRACEYDLRVVFEDGDVIEDTTDLCETESYTITE</sequence>
<accession>A0A5D4GPR4</accession>
<organism evidence="2 3">
    <name type="scientific">Neoaquamicrobium microcysteis</name>
    <dbReference type="NCBI Taxonomy" id="2682781"/>
    <lineage>
        <taxon>Bacteria</taxon>
        <taxon>Pseudomonadati</taxon>
        <taxon>Pseudomonadota</taxon>
        <taxon>Alphaproteobacteria</taxon>
        <taxon>Hyphomicrobiales</taxon>
        <taxon>Phyllobacteriaceae</taxon>
        <taxon>Neoaquamicrobium</taxon>
    </lineage>
</organism>
<comment type="caution">
    <text evidence="2">The sequence shown here is derived from an EMBL/GenBank/DDBJ whole genome shotgun (WGS) entry which is preliminary data.</text>
</comment>
<dbReference type="EMBL" id="VSZS01000067">
    <property type="protein sequence ID" value="TYR30154.1"/>
    <property type="molecule type" value="Genomic_DNA"/>
</dbReference>
<evidence type="ECO:0000256" key="1">
    <source>
        <dbReference type="SAM" id="SignalP"/>
    </source>
</evidence>
<dbReference type="OrthoDB" id="4736977at2"/>
<protein>
    <recommendedName>
        <fullName evidence="4">Argininosuccinate lyase</fullName>
    </recommendedName>
</protein>
<feature type="chain" id="PRO_5022927958" description="Argininosuccinate lyase" evidence="1">
    <location>
        <begin position="23"/>
        <end position="107"/>
    </location>
</feature>
<proteinExistence type="predicted"/>
<evidence type="ECO:0008006" key="4">
    <source>
        <dbReference type="Google" id="ProtNLM"/>
    </source>
</evidence>
<keyword evidence="1" id="KW-0732">Signal</keyword>
<feature type="signal peptide" evidence="1">
    <location>
        <begin position="1"/>
        <end position="22"/>
    </location>
</feature>
<evidence type="ECO:0000313" key="2">
    <source>
        <dbReference type="EMBL" id="TYR30154.1"/>
    </source>
</evidence>
<dbReference type="Proteomes" id="UP000323258">
    <property type="component" value="Unassembled WGS sequence"/>
</dbReference>
<evidence type="ECO:0000313" key="3">
    <source>
        <dbReference type="Proteomes" id="UP000323258"/>
    </source>
</evidence>
<gene>
    <name evidence="2" type="ORF">FY036_19925</name>
</gene>
<reference evidence="2 3" key="1">
    <citation type="submission" date="2019-08" db="EMBL/GenBank/DDBJ databases">
        <authorList>
            <person name="Seo Y.L."/>
        </authorList>
    </citation>
    <scope>NUCLEOTIDE SEQUENCE [LARGE SCALE GENOMIC DNA]</scope>
    <source>
        <strain evidence="2 3">MaA-C15</strain>
    </source>
</reference>
<dbReference type="AlphaFoldDB" id="A0A5D4GPR4"/>
<dbReference type="RefSeq" id="WP_148916512.1">
    <property type="nucleotide sequence ID" value="NZ_VSZS01000067.1"/>
</dbReference>
<name>A0A5D4GPR4_9HYPH</name>